<protein>
    <submittedName>
        <fullName evidence="1">Uncharacterized protein</fullName>
    </submittedName>
</protein>
<sequence>MPAIASAAILPPPPRFPSTLRVPFDLGTCMPCLQESTGGRSLPGRIRCRCLSPFLHPREHSSFLSFHTAVSWPVLPTPSATASEPYTCRHTQGAEASSSNALCRLPRPDRPVCGLRFLSVLLANERGASTSLALIWQYRVQAVYQIYDPMFAGHYHGSRVSRPPAA</sequence>
<name>A0A371CU32_9APHY</name>
<dbReference type="AlphaFoldDB" id="A0A371CU32"/>
<keyword evidence="2" id="KW-1185">Reference proteome</keyword>
<evidence type="ECO:0000313" key="2">
    <source>
        <dbReference type="Proteomes" id="UP000256964"/>
    </source>
</evidence>
<organism evidence="1 2">
    <name type="scientific">Lentinus brumalis</name>
    <dbReference type="NCBI Taxonomy" id="2498619"/>
    <lineage>
        <taxon>Eukaryota</taxon>
        <taxon>Fungi</taxon>
        <taxon>Dikarya</taxon>
        <taxon>Basidiomycota</taxon>
        <taxon>Agaricomycotina</taxon>
        <taxon>Agaricomycetes</taxon>
        <taxon>Polyporales</taxon>
        <taxon>Polyporaceae</taxon>
        <taxon>Lentinus</taxon>
    </lineage>
</organism>
<evidence type="ECO:0000313" key="1">
    <source>
        <dbReference type="EMBL" id="RDX43787.1"/>
    </source>
</evidence>
<proteinExistence type="predicted"/>
<gene>
    <name evidence="1" type="ORF">OH76DRAFT_1175230</name>
</gene>
<accession>A0A371CU32</accession>
<dbReference type="EMBL" id="KZ857459">
    <property type="protein sequence ID" value="RDX43787.1"/>
    <property type="molecule type" value="Genomic_DNA"/>
</dbReference>
<reference evidence="1 2" key="1">
    <citation type="journal article" date="2018" name="Biotechnol. Biofuels">
        <title>Integrative visual omics of the white-rot fungus Polyporus brumalis exposes the biotechnological potential of its oxidative enzymes for delignifying raw plant biomass.</title>
        <authorList>
            <person name="Miyauchi S."/>
            <person name="Rancon A."/>
            <person name="Drula E."/>
            <person name="Hage H."/>
            <person name="Chaduli D."/>
            <person name="Favel A."/>
            <person name="Grisel S."/>
            <person name="Henrissat B."/>
            <person name="Herpoel-Gimbert I."/>
            <person name="Ruiz-Duenas F.J."/>
            <person name="Chevret D."/>
            <person name="Hainaut M."/>
            <person name="Lin J."/>
            <person name="Wang M."/>
            <person name="Pangilinan J."/>
            <person name="Lipzen A."/>
            <person name="Lesage-Meessen L."/>
            <person name="Navarro D."/>
            <person name="Riley R."/>
            <person name="Grigoriev I.V."/>
            <person name="Zhou S."/>
            <person name="Raouche S."/>
            <person name="Rosso M.N."/>
        </authorList>
    </citation>
    <scope>NUCLEOTIDE SEQUENCE [LARGE SCALE GENOMIC DNA]</scope>
    <source>
        <strain evidence="1 2">BRFM 1820</strain>
    </source>
</reference>
<dbReference type="Proteomes" id="UP000256964">
    <property type="component" value="Unassembled WGS sequence"/>
</dbReference>